<protein>
    <submittedName>
        <fullName evidence="7">Major facilitator superfamily domain-containing protein</fullName>
    </submittedName>
</protein>
<evidence type="ECO:0000256" key="5">
    <source>
        <dbReference type="SAM" id="MobiDB-lite"/>
    </source>
</evidence>
<keyword evidence="8" id="KW-1185">Reference proteome</keyword>
<feature type="transmembrane region" description="Helical" evidence="6">
    <location>
        <begin position="116"/>
        <end position="136"/>
    </location>
</feature>
<feature type="region of interest" description="Disordered" evidence="5">
    <location>
        <begin position="1"/>
        <end position="50"/>
    </location>
</feature>
<proteinExistence type="predicted"/>
<feature type="transmembrane region" description="Helical" evidence="6">
    <location>
        <begin position="148"/>
        <end position="170"/>
    </location>
</feature>
<evidence type="ECO:0000256" key="2">
    <source>
        <dbReference type="ARBA" id="ARBA00022692"/>
    </source>
</evidence>
<feature type="transmembrane region" description="Helical" evidence="6">
    <location>
        <begin position="353"/>
        <end position="374"/>
    </location>
</feature>
<evidence type="ECO:0000313" key="7">
    <source>
        <dbReference type="EMBL" id="KAB8076551.1"/>
    </source>
</evidence>
<dbReference type="GO" id="GO:0005886">
    <property type="term" value="C:plasma membrane"/>
    <property type="evidence" value="ECO:0007669"/>
    <property type="project" value="TreeGrafter"/>
</dbReference>
<feature type="transmembrane region" description="Helical" evidence="6">
    <location>
        <begin position="61"/>
        <end position="82"/>
    </location>
</feature>
<feature type="transmembrane region" description="Helical" evidence="6">
    <location>
        <begin position="285"/>
        <end position="305"/>
    </location>
</feature>
<dbReference type="EMBL" id="ML732179">
    <property type="protein sequence ID" value="KAB8076551.1"/>
    <property type="molecule type" value="Genomic_DNA"/>
</dbReference>
<evidence type="ECO:0000256" key="3">
    <source>
        <dbReference type="ARBA" id="ARBA00022989"/>
    </source>
</evidence>
<gene>
    <name evidence="7" type="ORF">BDV29DRAFT_189340</name>
</gene>
<dbReference type="SUPFAM" id="SSF103473">
    <property type="entry name" value="MFS general substrate transporter"/>
    <property type="match status" value="1"/>
</dbReference>
<sequence>MSEFTPASDNKLVKMDKNNPEGSTHLESVSPVVPHQQLDEPQLSDPENPRNWPVWKKDAQILMVAFHSMVSTFMAAGIIPAFDTMAEEYNMTIPETSYLTSIQVRFSSHFRASRPILLLGLTPFFWKPITSVYGRYHVSLFSGLGTQMVTRILNAILISPPIGIGSGVIIELCQPEKRAQKLGWWTLMSTLGTPGGPFIMGFVTKHIGIEWIFWIYAIINFAQFVAYLLIGEETMYARRDLNGFTKASGAKYGFFRKQIPRRIDPRPLKLHKLVEPMFFYRYPRVLIPAIAHCITICYGNIAIVVEMPIAFGQNFITVIIGCLLGEQVSGPMSDWFLRTLNKERGRYRPADRLWLSYVGFGTVIAGLLTWGFQLDKATSWNVTPCIGATIASFGNQIVTTILISFAVDSYKDQSTKVGVFINFARHMYGFIGPFYFPHMFEALNLAGAAGVMCAIIGVCALVPIVAIQVVASRGH</sequence>
<evidence type="ECO:0000256" key="4">
    <source>
        <dbReference type="ARBA" id="ARBA00023136"/>
    </source>
</evidence>
<dbReference type="Pfam" id="PF07690">
    <property type="entry name" value="MFS_1"/>
    <property type="match status" value="1"/>
</dbReference>
<keyword evidence="4 6" id="KW-0472">Membrane</keyword>
<dbReference type="PANTHER" id="PTHR23502">
    <property type="entry name" value="MAJOR FACILITATOR SUPERFAMILY"/>
    <property type="match status" value="1"/>
</dbReference>
<keyword evidence="2 6" id="KW-0812">Transmembrane</keyword>
<dbReference type="OrthoDB" id="268400at2759"/>
<feature type="transmembrane region" description="Helical" evidence="6">
    <location>
        <begin position="419"/>
        <end position="436"/>
    </location>
</feature>
<keyword evidence="3 6" id="KW-1133">Transmembrane helix</keyword>
<organism evidence="7 8">
    <name type="scientific">Aspergillus leporis</name>
    <dbReference type="NCBI Taxonomy" id="41062"/>
    <lineage>
        <taxon>Eukaryota</taxon>
        <taxon>Fungi</taxon>
        <taxon>Dikarya</taxon>
        <taxon>Ascomycota</taxon>
        <taxon>Pezizomycotina</taxon>
        <taxon>Eurotiomycetes</taxon>
        <taxon>Eurotiomycetidae</taxon>
        <taxon>Eurotiales</taxon>
        <taxon>Aspergillaceae</taxon>
        <taxon>Aspergillus</taxon>
        <taxon>Aspergillus subgen. Circumdati</taxon>
    </lineage>
</organism>
<feature type="transmembrane region" description="Helical" evidence="6">
    <location>
        <begin position="448"/>
        <end position="471"/>
    </location>
</feature>
<dbReference type="PANTHER" id="PTHR23502:SF2">
    <property type="entry name" value="TRANSPORTER, PUTATIVE (AFU_ORTHOLOGUE AFUA_2G08910)-RELATED"/>
    <property type="match status" value="1"/>
</dbReference>
<comment type="subcellular location">
    <subcellularLocation>
        <location evidence="1">Membrane</location>
        <topology evidence="1">Multi-pass membrane protein</topology>
    </subcellularLocation>
</comment>
<evidence type="ECO:0000256" key="6">
    <source>
        <dbReference type="SAM" id="Phobius"/>
    </source>
</evidence>
<accession>A0A5N5X732</accession>
<evidence type="ECO:0000256" key="1">
    <source>
        <dbReference type="ARBA" id="ARBA00004141"/>
    </source>
</evidence>
<dbReference type="InterPro" id="IPR036259">
    <property type="entry name" value="MFS_trans_sf"/>
</dbReference>
<feature type="transmembrane region" description="Helical" evidence="6">
    <location>
        <begin position="386"/>
        <end position="407"/>
    </location>
</feature>
<dbReference type="Proteomes" id="UP000326565">
    <property type="component" value="Unassembled WGS sequence"/>
</dbReference>
<dbReference type="Gene3D" id="1.20.1250.20">
    <property type="entry name" value="MFS general substrate transporter like domains"/>
    <property type="match status" value="1"/>
</dbReference>
<dbReference type="InterPro" id="IPR011701">
    <property type="entry name" value="MFS"/>
</dbReference>
<dbReference type="GO" id="GO:0022857">
    <property type="term" value="F:transmembrane transporter activity"/>
    <property type="evidence" value="ECO:0007669"/>
    <property type="project" value="InterPro"/>
</dbReference>
<name>A0A5N5X732_9EURO</name>
<feature type="transmembrane region" description="Helical" evidence="6">
    <location>
        <begin position="211"/>
        <end position="230"/>
    </location>
</feature>
<reference evidence="7 8" key="1">
    <citation type="submission" date="2019-04" db="EMBL/GenBank/DDBJ databases">
        <title>Friends and foes A comparative genomics study of 23 Aspergillus species from section Flavi.</title>
        <authorList>
            <consortium name="DOE Joint Genome Institute"/>
            <person name="Kjaerbolling I."/>
            <person name="Vesth T."/>
            <person name="Frisvad J.C."/>
            <person name="Nybo J.L."/>
            <person name="Theobald S."/>
            <person name="Kildgaard S."/>
            <person name="Isbrandt T."/>
            <person name="Kuo A."/>
            <person name="Sato A."/>
            <person name="Lyhne E.K."/>
            <person name="Kogle M.E."/>
            <person name="Wiebenga A."/>
            <person name="Kun R.S."/>
            <person name="Lubbers R.J."/>
            <person name="Makela M.R."/>
            <person name="Barry K."/>
            <person name="Chovatia M."/>
            <person name="Clum A."/>
            <person name="Daum C."/>
            <person name="Haridas S."/>
            <person name="He G."/>
            <person name="LaButti K."/>
            <person name="Lipzen A."/>
            <person name="Mondo S."/>
            <person name="Riley R."/>
            <person name="Salamov A."/>
            <person name="Simmons B.A."/>
            <person name="Magnuson J.K."/>
            <person name="Henrissat B."/>
            <person name="Mortensen U.H."/>
            <person name="Larsen T.O."/>
            <person name="Devries R.P."/>
            <person name="Grigoriev I.V."/>
            <person name="Machida M."/>
            <person name="Baker S.E."/>
            <person name="Andersen M.R."/>
        </authorList>
    </citation>
    <scope>NUCLEOTIDE SEQUENCE [LARGE SCALE GENOMIC DNA]</scope>
    <source>
        <strain evidence="7 8">CBS 151.66</strain>
    </source>
</reference>
<feature type="transmembrane region" description="Helical" evidence="6">
    <location>
        <begin position="311"/>
        <end position="332"/>
    </location>
</feature>
<dbReference type="AlphaFoldDB" id="A0A5N5X732"/>
<evidence type="ECO:0000313" key="8">
    <source>
        <dbReference type="Proteomes" id="UP000326565"/>
    </source>
</evidence>
<feature type="transmembrane region" description="Helical" evidence="6">
    <location>
        <begin position="182"/>
        <end position="199"/>
    </location>
</feature>